<dbReference type="Gene3D" id="3.40.50.300">
    <property type="entry name" value="P-loop containing nucleotide triphosphate hydrolases"/>
    <property type="match status" value="1"/>
</dbReference>
<dbReference type="InterPro" id="IPR047610">
    <property type="entry name" value="ImuA_translesion"/>
</dbReference>
<dbReference type="InterPro" id="IPR017166">
    <property type="entry name" value="UCP037290"/>
</dbReference>
<evidence type="ECO:0008006" key="3">
    <source>
        <dbReference type="Google" id="ProtNLM"/>
    </source>
</evidence>
<organism evidence="1 2">
    <name type="scientific">Pseudoalteromonas luteoviolacea S4054</name>
    <dbReference type="NCBI Taxonomy" id="1129367"/>
    <lineage>
        <taxon>Bacteria</taxon>
        <taxon>Pseudomonadati</taxon>
        <taxon>Pseudomonadota</taxon>
        <taxon>Gammaproteobacteria</taxon>
        <taxon>Alteromonadales</taxon>
        <taxon>Pseudoalteromonadaceae</taxon>
        <taxon>Pseudoalteromonas</taxon>
    </lineage>
</organism>
<dbReference type="PATRIC" id="fig|1129367.4.peg.4062"/>
<evidence type="ECO:0000313" key="1">
    <source>
        <dbReference type="EMBL" id="KKE82113.1"/>
    </source>
</evidence>
<protein>
    <recommendedName>
        <fullName evidence="3">Recombinase RecA</fullName>
    </recommendedName>
</protein>
<dbReference type="EMBL" id="AUXW01000170">
    <property type="protein sequence ID" value="KKE82113.1"/>
    <property type="molecule type" value="Genomic_DNA"/>
</dbReference>
<dbReference type="NCBIfam" id="NF033429">
    <property type="entry name" value="ImuA_translesion"/>
    <property type="match status" value="1"/>
</dbReference>
<evidence type="ECO:0000313" key="2">
    <source>
        <dbReference type="Proteomes" id="UP000033434"/>
    </source>
</evidence>
<gene>
    <name evidence="1" type="ORF">N479_19960</name>
</gene>
<dbReference type="PIRSF" id="PIRSF037290">
    <property type="entry name" value="UCP037290"/>
    <property type="match status" value="1"/>
</dbReference>
<dbReference type="InterPro" id="IPR027417">
    <property type="entry name" value="P-loop_NTPase"/>
</dbReference>
<sequence length="230" mass="25397">MANLIDFLQHQNLVWHGTDNAPLSQRSVEKQSTGYETLDTCLEGGFPIPGIVDIQCQVGIGEVALLLPFIREQSRLCVMINPPANVNAHALLHQNIVTELVWVLSISDPTEALWAAEQCLKSGVCSSVLLWHQELQIHQVKRLILSAQTGQSLCCLLRCNPAQGGSLPVSLSMQLSPRGEGLDIKVTKLKGGWAKPKITLTWPQLWPQLILRDESEQSGQVLPFVRSISR</sequence>
<dbReference type="Proteomes" id="UP000033434">
    <property type="component" value="Unassembled WGS sequence"/>
</dbReference>
<comment type="caution">
    <text evidence="1">The sequence shown here is derived from an EMBL/GenBank/DDBJ whole genome shotgun (WGS) entry which is preliminary data.</text>
</comment>
<dbReference type="RefSeq" id="WP_046357484.1">
    <property type="nucleotide sequence ID" value="NZ_AUXW01000170.1"/>
</dbReference>
<name>A0A0F6A7K9_9GAMM</name>
<reference evidence="1 2" key="1">
    <citation type="journal article" date="2015" name="BMC Genomics">
        <title>Genome mining reveals unlocked bioactive potential of marine Gram-negative bacteria.</title>
        <authorList>
            <person name="Machado H."/>
            <person name="Sonnenschein E.C."/>
            <person name="Melchiorsen J."/>
            <person name="Gram L."/>
        </authorList>
    </citation>
    <scope>NUCLEOTIDE SEQUENCE [LARGE SCALE GENOMIC DNA]</scope>
    <source>
        <strain evidence="1 2">S4054</strain>
    </source>
</reference>
<dbReference type="AlphaFoldDB" id="A0A0F6A7K9"/>
<accession>A0A0F6A7K9</accession>
<proteinExistence type="predicted"/>
<dbReference type="SUPFAM" id="SSF52540">
    <property type="entry name" value="P-loop containing nucleoside triphosphate hydrolases"/>
    <property type="match status" value="1"/>
</dbReference>